<dbReference type="AlphaFoldDB" id="A0A6M3L374"/>
<reference evidence="1" key="1">
    <citation type="submission" date="2020-03" db="EMBL/GenBank/DDBJ databases">
        <title>The deep terrestrial virosphere.</title>
        <authorList>
            <person name="Holmfeldt K."/>
            <person name="Nilsson E."/>
            <person name="Simone D."/>
            <person name="Lopez-Fernandez M."/>
            <person name="Wu X."/>
            <person name="de Brujin I."/>
            <person name="Lundin D."/>
            <person name="Andersson A."/>
            <person name="Bertilsson S."/>
            <person name="Dopson M."/>
        </authorList>
    </citation>
    <scope>NUCLEOTIDE SEQUENCE</scope>
    <source>
        <strain evidence="1">MM415B02883</strain>
    </source>
</reference>
<organism evidence="1">
    <name type="scientific">viral metagenome</name>
    <dbReference type="NCBI Taxonomy" id="1070528"/>
    <lineage>
        <taxon>unclassified sequences</taxon>
        <taxon>metagenomes</taxon>
        <taxon>organismal metagenomes</taxon>
    </lineage>
</organism>
<proteinExistence type="predicted"/>
<name>A0A6M3L374_9ZZZZ</name>
<protein>
    <submittedName>
        <fullName evidence="1">Uncharacterized protein</fullName>
    </submittedName>
</protein>
<evidence type="ECO:0000313" key="1">
    <source>
        <dbReference type="EMBL" id="QJA87825.1"/>
    </source>
</evidence>
<accession>A0A6M3L374</accession>
<sequence>MKETGYIGGKGKTRGHNASFETPKVIWAELQVRIARCNSDGYYMEQVYSSEDYLAEMDRIARAFNMDINEVSARVERALKFCTGWCRRWLPCHQCRVKDCSKRGKKKSYEYGTYKY</sequence>
<dbReference type="EMBL" id="MT142735">
    <property type="protein sequence ID" value="QJA87825.1"/>
    <property type="molecule type" value="Genomic_DNA"/>
</dbReference>
<gene>
    <name evidence="1" type="ORF">MM415B02883_0004</name>
</gene>